<evidence type="ECO:0000313" key="2">
    <source>
        <dbReference type="Proteomes" id="UP000057981"/>
    </source>
</evidence>
<name>A0A0N7HY79_9FLAO</name>
<reference evidence="1 2" key="1">
    <citation type="submission" date="2015-10" db="EMBL/GenBank/DDBJ databases">
        <authorList>
            <person name="Gilbert D.G."/>
        </authorList>
    </citation>
    <scope>NUCLEOTIDE SEQUENCE [LARGE SCALE GENOMIC DNA]</scope>
    <source>
        <strain evidence="2">HZ-22</strain>
    </source>
</reference>
<dbReference type="AlphaFoldDB" id="A0A0N7HY79"/>
<dbReference type="KEGG" id="ahz:APS56_04820"/>
<dbReference type="OrthoDB" id="9802600at2"/>
<dbReference type="EMBL" id="CP012898">
    <property type="protein sequence ID" value="ALJ04502.1"/>
    <property type="molecule type" value="Genomic_DNA"/>
</dbReference>
<organism evidence="1 2">
    <name type="scientific">Pseudalgibacter alginicilyticus</name>
    <dbReference type="NCBI Taxonomy" id="1736674"/>
    <lineage>
        <taxon>Bacteria</taxon>
        <taxon>Pseudomonadati</taxon>
        <taxon>Bacteroidota</taxon>
        <taxon>Flavobacteriia</taxon>
        <taxon>Flavobacteriales</taxon>
        <taxon>Flavobacteriaceae</taxon>
        <taxon>Pseudalgibacter</taxon>
    </lineage>
</organism>
<gene>
    <name evidence="1" type="ORF">APS56_04820</name>
</gene>
<protein>
    <submittedName>
        <fullName evidence="1">Uncharacterized protein</fullName>
    </submittedName>
</protein>
<proteinExistence type="predicted"/>
<keyword evidence="2" id="KW-1185">Reference proteome</keyword>
<accession>A0A0N7HY79</accession>
<dbReference type="Proteomes" id="UP000057981">
    <property type="component" value="Chromosome"/>
</dbReference>
<dbReference type="RefSeq" id="WP_054725383.1">
    <property type="nucleotide sequence ID" value="NZ_CP012898.1"/>
</dbReference>
<sequence length="130" mass="15239">MLLLNLNEQVYISYLEQIVDEEEGIIKSGFKVENANSTTIYITEATDYNFENPYKAVKVQLIEYHHLHTKKYKKGILKIIKKQTTSMALPRGGSFNITKQIATSILRSSIRMKDKCFHNWVRVFRHIPYI</sequence>
<evidence type="ECO:0000313" key="1">
    <source>
        <dbReference type="EMBL" id="ALJ04502.1"/>
    </source>
</evidence>